<protein>
    <recommendedName>
        <fullName evidence="3">DUF1963 domain-containing protein</fullName>
    </recommendedName>
</protein>
<dbReference type="AlphaFoldDB" id="A0A2M9HA36"/>
<comment type="caution">
    <text evidence="1">The sequence shown here is derived from an EMBL/GenBank/DDBJ whole genome shotgun (WGS) entry which is preliminary data.</text>
</comment>
<dbReference type="OrthoDB" id="4929513at2"/>
<dbReference type="Pfam" id="PF09234">
    <property type="entry name" value="DUF1963"/>
    <property type="match status" value="1"/>
</dbReference>
<evidence type="ECO:0008006" key="3">
    <source>
        <dbReference type="Google" id="ProtNLM"/>
    </source>
</evidence>
<evidence type="ECO:0000313" key="1">
    <source>
        <dbReference type="EMBL" id="PJM73676.1"/>
    </source>
</evidence>
<evidence type="ECO:0000313" key="2">
    <source>
        <dbReference type="Proteomes" id="UP000229095"/>
    </source>
</evidence>
<dbReference type="RefSeq" id="WP_100509824.1">
    <property type="nucleotide sequence ID" value="NZ_PEBI01000001.1"/>
</dbReference>
<dbReference type="InterPro" id="IPR015315">
    <property type="entry name" value="DUF1963"/>
</dbReference>
<reference evidence="1 2" key="1">
    <citation type="submission" date="2017-10" db="EMBL/GenBank/DDBJ databases">
        <title>Draft genome sequences of strains TRE 1, TRE 9, TRE H and TRI 7, isolated from tamarins, belonging to four potential novel Bifidobacterium species.</title>
        <authorList>
            <person name="Mattarelli P."/>
            <person name="Modesto M."/>
            <person name="Puglisi E."/>
            <person name="Morelli L."/>
            <person name="Spezio C."/>
            <person name="Bonetti A."/>
            <person name="Sandri C."/>
        </authorList>
    </citation>
    <scope>NUCLEOTIDE SEQUENCE [LARGE SCALE GENOMIC DNA]</scope>
    <source>
        <strain evidence="2">TRE1</strain>
    </source>
</reference>
<gene>
    <name evidence="1" type="ORF">CS006_00305</name>
</gene>
<name>A0A2M9HA36_9BIFI</name>
<dbReference type="EMBL" id="PEBI01000001">
    <property type="protein sequence ID" value="PJM73676.1"/>
    <property type="molecule type" value="Genomic_DNA"/>
</dbReference>
<dbReference type="PANTHER" id="PTHR36436">
    <property type="entry name" value="SLL5081 PROTEIN"/>
    <property type="match status" value="1"/>
</dbReference>
<accession>A0A2M9HA36</accession>
<dbReference type="SUPFAM" id="SSF103032">
    <property type="entry name" value="Hypothetical protein YwqG"/>
    <property type="match status" value="1"/>
</dbReference>
<dbReference type="PANTHER" id="PTHR36436:SF6">
    <property type="entry name" value="SLL5081 PROTEIN"/>
    <property type="match status" value="1"/>
</dbReference>
<organism evidence="1 2">
    <name type="scientific">Bifidobacterium primatium</name>
    <dbReference type="NCBI Taxonomy" id="2045438"/>
    <lineage>
        <taxon>Bacteria</taxon>
        <taxon>Bacillati</taxon>
        <taxon>Actinomycetota</taxon>
        <taxon>Actinomycetes</taxon>
        <taxon>Bifidobacteriales</taxon>
        <taxon>Bifidobacteriaceae</taxon>
        <taxon>Bifidobacterium</taxon>
    </lineage>
</organism>
<dbReference type="Proteomes" id="UP000229095">
    <property type="component" value="Unassembled WGS sequence"/>
</dbReference>
<sequence length="318" mass="36417">MGIWDRLFGGRGSKENRDIVRNTPNPVAADITGIQRDEAYSDTQRIPQLTDYVAQMIVSMVRHETQRPAVNLLPTDDAPSITDTKVGGAFYVPPAMGVPKNRETGEPLFLIAQLNFAQLPHLHDFPQDGLLQFFIAGDDSMFGKDFDRLDSQRSWRIRYIPEPDDVTRGRIIRPHWKDDTDLPLHDPDVEFRLEPQLATQAMSTTDFRFESTLQRCLGALNDRDRDFFDTHDADIRDTLNDMLGGDGLRVGGYPVFTQDDPREDDPDLGRATTLLLQLDSLDDNRLMFGDTGVMNFFIEPDRLRRLDFSRVLYTWDCY</sequence>
<dbReference type="InterPro" id="IPR035948">
    <property type="entry name" value="YwqG-like_sf"/>
</dbReference>
<dbReference type="Gene3D" id="2.30.320.10">
    <property type="entry name" value="YwqG-like"/>
    <property type="match status" value="1"/>
</dbReference>
<proteinExistence type="predicted"/>
<keyword evidence="2" id="KW-1185">Reference proteome</keyword>